<accession>A0A8H7WB50</accession>
<keyword evidence="3" id="KW-1185">Reference proteome</keyword>
<evidence type="ECO:0008006" key="4">
    <source>
        <dbReference type="Google" id="ProtNLM"/>
    </source>
</evidence>
<dbReference type="InterPro" id="IPR036908">
    <property type="entry name" value="RlpA-like_sf"/>
</dbReference>
<evidence type="ECO:0000256" key="1">
    <source>
        <dbReference type="ARBA" id="ARBA00022729"/>
    </source>
</evidence>
<dbReference type="EMBL" id="JAFJYH010000068">
    <property type="protein sequence ID" value="KAG4421288.1"/>
    <property type="molecule type" value="Genomic_DNA"/>
</dbReference>
<dbReference type="SUPFAM" id="SSF50685">
    <property type="entry name" value="Barwin-like endoglucanases"/>
    <property type="match status" value="1"/>
</dbReference>
<evidence type="ECO:0000313" key="2">
    <source>
        <dbReference type="EMBL" id="KAG4421288.1"/>
    </source>
</evidence>
<dbReference type="CDD" id="cd22191">
    <property type="entry name" value="DPBB_RlpA_EXP_N-like"/>
    <property type="match status" value="1"/>
</dbReference>
<evidence type="ECO:0000313" key="3">
    <source>
        <dbReference type="Proteomes" id="UP000664132"/>
    </source>
</evidence>
<dbReference type="Gene3D" id="2.40.40.10">
    <property type="entry name" value="RlpA-like domain"/>
    <property type="match status" value="1"/>
</dbReference>
<dbReference type="PANTHER" id="PTHR31836:SF24">
    <property type="entry name" value="RLPA-LIKE PROTEIN DOUBLE-PSI BETA-BARREL DOMAIN-CONTAINING PROTEIN"/>
    <property type="match status" value="1"/>
</dbReference>
<dbReference type="InterPro" id="IPR051477">
    <property type="entry name" value="Expansin_CellWall"/>
</dbReference>
<dbReference type="PANTHER" id="PTHR31836">
    <property type="match status" value="1"/>
</dbReference>
<dbReference type="AlphaFoldDB" id="A0A8H7WB50"/>
<reference evidence="2" key="1">
    <citation type="submission" date="2021-02" db="EMBL/GenBank/DDBJ databases">
        <title>Genome sequence Cadophora malorum strain M34.</title>
        <authorList>
            <person name="Stefanovic E."/>
            <person name="Vu D."/>
            <person name="Scully C."/>
            <person name="Dijksterhuis J."/>
            <person name="Roader J."/>
            <person name="Houbraken J."/>
        </authorList>
    </citation>
    <scope>NUCLEOTIDE SEQUENCE</scope>
    <source>
        <strain evidence="2">M34</strain>
    </source>
</reference>
<organism evidence="2 3">
    <name type="scientific">Cadophora malorum</name>
    <dbReference type="NCBI Taxonomy" id="108018"/>
    <lineage>
        <taxon>Eukaryota</taxon>
        <taxon>Fungi</taxon>
        <taxon>Dikarya</taxon>
        <taxon>Ascomycota</taxon>
        <taxon>Pezizomycotina</taxon>
        <taxon>Leotiomycetes</taxon>
        <taxon>Helotiales</taxon>
        <taxon>Ploettnerulaceae</taxon>
        <taxon>Cadophora</taxon>
    </lineage>
</organism>
<protein>
    <recommendedName>
        <fullName evidence="4">RlpA-like protein double-psi beta-barrel domain-containing protein</fullName>
    </recommendedName>
</protein>
<gene>
    <name evidence="2" type="ORF">IFR04_005590</name>
</gene>
<keyword evidence="1" id="KW-0732">Signal</keyword>
<sequence>MKTTTYLTSVVAGMAFLLAGVIAIDGVATYYSQFGVAGSCGVYHQDTDFIVALGPAWGHNTKCGRAVSIRSKATGRVTAAIVADTCTSCPQTKLDVSEGLYKYLNNGVLGLDLLQIEWNFI</sequence>
<proteinExistence type="predicted"/>
<dbReference type="OrthoDB" id="406505at2759"/>
<dbReference type="Proteomes" id="UP000664132">
    <property type="component" value="Unassembled WGS sequence"/>
</dbReference>
<name>A0A8H7WB50_9HELO</name>
<comment type="caution">
    <text evidence="2">The sequence shown here is derived from an EMBL/GenBank/DDBJ whole genome shotgun (WGS) entry which is preliminary data.</text>
</comment>